<dbReference type="OrthoDB" id="2283980at2759"/>
<dbReference type="EMBL" id="JAEPRB010000381">
    <property type="protein sequence ID" value="KAG2216611.1"/>
    <property type="molecule type" value="Genomic_DNA"/>
</dbReference>
<dbReference type="Proteomes" id="UP000646827">
    <property type="component" value="Unassembled WGS sequence"/>
</dbReference>
<evidence type="ECO:0008006" key="3">
    <source>
        <dbReference type="Google" id="ProtNLM"/>
    </source>
</evidence>
<evidence type="ECO:0000313" key="1">
    <source>
        <dbReference type="EMBL" id="KAG2216611.1"/>
    </source>
</evidence>
<gene>
    <name evidence="1" type="ORF">INT45_000411</name>
</gene>
<comment type="caution">
    <text evidence="1">The sequence shown here is derived from an EMBL/GenBank/DDBJ whole genome shotgun (WGS) entry which is preliminary data.</text>
</comment>
<evidence type="ECO:0000313" key="2">
    <source>
        <dbReference type="Proteomes" id="UP000646827"/>
    </source>
</evidence>
<sequence length="218" mass="25232">MELPSHFVFHAEDPDHHFQVSTEEVMAICLRRLAYPARLEDLEYLFNKYKSTLNFAESQFTRDRLQLFADAVAQKGSPISNVVGFIDGTVRGICRPVVNQEVVYNGHKYIIITNKNVSLLCIDDRTSRESLHNQKMSKVRVAVEWEFGRTVNLFAFLDYYKNQKVWLSPVGAYYFVGVLFKNIKICLGGGQACKYFGIEPPTIYEYLEHGNRVFREQQ</sequence>
<reference evidence="1 2" key="1">
    <citation type="submission" date="2020-12" db="EMBL/GenBank/DDBJ databases">
        <title>Metabolic potential, ecology and presence of endohyphal bacteria is reflected in genomic diversity of Mucoromycotina.</title>
        <authorList>
            <person name="Muszewska A."/>
            <person name="Okrasinska A."/>
            <person name="Steczkiewicz K."/>
            <person name="Drgas O."/>
            <person name="Orlowska M."/>
            <person name="Perlinska-Lenart U."/>
            <person name="Aleksandrzak-Piekarczyk T."/>
            <person name="Szatraj K."/>
            <person name="Zielenkiewicz U."/>
            <person name="Pilsyk S."/>
            <person name="Malc E."/>
            <person name="Mieczkowski P."/>
            <person name="Kruszewska J.S."/>
            <person name="Biernat P."/>
            <person name="Pawlowska J."/>
        </authorList>
    </citation>
    <scope>NUCLEOTIDE SEQUENCE [LARGE SCALE GENOMIC DNA]</scope>
    <source>
        <strain evidence="1 2">CBS 142.35</strain>
    </source>
</reference>
<dbReference type="AlphaFoldDB" id="A0A8H7RSZ1"/>
<protein>
    <recommendedName>
        <fullName evidence="3">DDE Tnp4 domain-containing protein</fullName>
    </recommendedName>
</protein>
<accession>A0A8H7RSZ1</accession>
<name>A0A8H7RSZ1_9FUNG</name>
<organism evidence="1 2">
    <name type="scientific">Circinella minor</name>
    <dbReference type="NCBI Taxonomy" id="1195481"/>
    <lineage>
        <taxon>Eukaryota</taxon>
        <taxon>Fungi</taxon>
        <taxon>Fungi incertae sedis</taxon>
        <taxon>Mucoromycota</taxon>
        <taxon>Mucoromycotina</taxon>
        <taxon>Mucoromycetes</taxon>
        <taxon>Mucorales</taxon>
        <taxon>Lichtheimiaceae</taxon>
        <taxon>Circinella</taxon>
    </lineage>
</organism>
<proteinExistence type="predicted"/>
<keyword evidence="2" id="KW-1185">Reference proteome</keyword>